<dbReference type="FunFam" id="4.10.280.10:FF:000009">
    <property type="entry name" value="Transcription factor HES-1"/>
    <property type="match status" value="1"/>
</dbReference>
<dbReference type="OrthoDB" id="6085656at2759"/>
<evidence type="ECO:0000256" key="5">
    <source>
        <dbReference type="ARBA" id="ARBA00023163"/>
    </source>
</evidence>
<keyword evidence="6" id="KW-0539">Nucleus</keyword>
<dbReference type="Proteomes" id="UP000261540">
    <property type="component" value="Unplaced"/>
</dbReference>
<dbReference type="InterPro" id="IPR011598">
    <property type="entry name" value="bHLH_dom"/>
</dbReference>
<dbReference type="SUPFAM" id="SSF47459">
    <property type="entry name" value="HLH, helix-loop-helix DNA-binding domain"/>
    <property type="match status" value="1"/>
</dbReference>
<keyword evidence="5" id="KW-0804">Transcription</keyword>
<dbReference type="GO" id="GO:0046983">
    <property type="term" value="F:protein dimerization activity"/>
    <property type="evidence" value="ECO:0007669"/>
    <property type="project" value="InterPro"/>
</dbReference>
<evidence type="ECO:0000256" key="6">
    <source>
        <dbReference type="ARBA" id="ARBA00023242"/>
    </source>
</evidence>
<dbReference type="GeneTree" id="ENSGT00940000161602"/>
<evidence type="ECO:0000313" key="9">
    <source>
        <dbReference type="Ensembl" id="ENSPKIP00000033605.1"/>
    </source>
</evidence>
<dbReference type="AlphaFoldDB" id="A0A3B3STE9"/>
<evidence type="ECO:0000313" key="10">
    <source>
        <dbReference type="Proteomes" id="UP000261540"/>
    </source>
</evidence>
<evidence type="ECO:0000256" key="3">
    <source>
        <dbReference type="ARBA" id="ARBA00023015"/>
    </source>
</evidence>
<dbReference type="InterPro" id="IPR050370">
    <property type="entry name" value="HES_HEY"/>
</dbReference>
<reference evidence="9" key="1">
    <citation type="submission" date="2025-08" db="UniProtKB">
        <authorList>
            <consortium name="Ensembl"/>
        </authorList>
    </citation>
    <scope>IDENTIFICATION</scope>
</reference>
<dbReference type="Pfam" id="PF00010">
    <property type="entry name" value="HLH"/>
    <property type="match status" value="1"/>
</dbReference>
<keyword evidence="4" id="KW-0238">DNA-binding</keyword>
<evidence type="ECO:0000256" key="1">
    <source>
        <dbReference type="ARBA" id="ARBA00004123"/>
    </source>
</evidence>
<keyword evidence="10" id="KW-1185">Reference proteome</keyword>
<evidence type="ECO:0000256" key="2">
    <source>
        <dbReference type="ARBA" id="ARBA00022491"/>
    </source>
</evidence>
<name>A0A3B3STE9_9TELE</name>
<feature type="region of interest" description="Disordered" evidence="7">
    <location>
        <begin position="160"/>
        <end position="183"/>
    </location>
</feature>
<organism evidence="9 10">
    <name type="scientific">Paramormyrops kingsleyae</name>
    <dbReference type="NCBI Taxonomy" id="1676925"/>
    <lineage>
        <taxon>Eukaryota</taxon>
        <taxon>Metazoa</taxon>
        <taxon>Chordata</taxon>
        <taxon>Craniata</taxon>
        <taxon>Vertebrata</taxon>
        <taxon>Euteleostomi</taxon>
        <taxon>Actinopterygii</taxon>
        <taxon>Neopterygii</taxon>
        <taxon>Teleostei</taxon>
        <taxon>Osteoglossocephala</taxon>
        <taxon>Osteoglossomorpha</taxon>
        <taxon>Osteoglossiformes</taxon>
        <taxon>Mormyridae</taxon>
        <taxon>Paramormyrops</taxon>
    </lineage>
</organism>
<dbReference type="GO" id="GO:0003677">
    <property type="term" value="F:DNA binding"/>
    <property type="evidence" value="ECO:0007669"/>
    <property type="project" value="UniProtKB-KW"/>
</dbReference>
<accession>A0A3B3STE9</accession>
<evidence type="ECO:0000259" key="8">
    <source>
        <dbReference type="PROSITE" id="PS50888"/>
    </source>
</evidence>
<evidence type="ECO:0000256" key="7">
    <source>
        <dbReference type="SAM" id="MobiDB-lite"/>
    </source>
</evidence>
<sequence>MTRITAATAQIYGSQVAKRKETSELRKTLKPLMEKRRRARINENLEQLKTLILRLVGKDKSRHSKFEKADILEMTVRFLRRLPSTSAKSPSESYKEGYKACRQRISTLLSTTNLLDQDTSQRVNEYLKHSMLMWDAPSCQNCKCRGQNYQGPPQMSTGAVRVASTGTGGSRRDSSRNANSSILYVNQPQPMAQAISTNMWRPW</sequence>
<feature type="domain" description="BHLH" evidence="8">
    <location>
        <begin position="25"/>
        <end position="82"/>
    </location>
</feature>
<protein>
    <submittedName>
        <fullName evidence="9">Hes family bHLH transcription factor 2</fullName>
    </submittedName>
</protein>
<dbReference type="InterPro" id="IPR036638">
    <property type="entry name" value="HLH_DNA-bd_sf"/>
</dbReference>
<dbReference type="GO" id="GO:0005634">
    <property type="term" value="C:nucleus"/>
    <property type="evidence" value="ECO:0007669"/>
    <property type="project" value="UniProtKB-SubCell"/>
</dbReference>
<dbReference type="Gene3D" id="4.10.280.10">
    <property type="entry name" value="Helix-loop-helix DNA-binding domain"/>
    <property type="match status" value="1"/>
</dbReference>
<reference evidence="9" key="2">
    <citation type="submission" date="2025-09" db="UniProtKB">
        <authorList>
            <consortium name="Ensembl"/>
        </authorList>
    </citation>
    <scope>IDENTIFICATION</scope>
</reference>
<proteinExistence type="predicted"/>
<keyword evidence="2" id="KW-0678">Repressor</keyword>
<comment type="subcellular location">
    <subcellularLocation>
        <location evidence="1">Nucleus</location>
    </subcellularLocation>
</comment>
<dbReference type="PROSITE" id="PS50888">
    <property type="entry name" value="BHLH"/>
    <property type="match status" value="1"/>
</dbReference>
<dbReference type="PANTHER" id="PTHR10985">
    <property type="entry name" value="BASIC HELIX-LOOP-HELIX TRANSCRIPTION FACTOR, HES-RELATED"/>
    <property type="match status" value="1"/>
</dbReference>
<evidence type="ECO:0000256" key="4">
    <source>
        <dbReference type="ARBA" id="ARBA00023125"/>
    </source>
</evidence>
<dbReference type="SMART" id="SM00353">
    <property type="entry name" value="HLH"/>
    <property type="match status" value="1"/>
</dbReference>
<keyword evidence="3" id="KW-0805">Transcription regulation</keyword>
<dbReference type="STRING" id="1676925.ENSPKIP00000033605"/>
<dbReference type="Ensembl" id="ENSPKIT00000014496.1">
    <property type="protein sequence ID" value="ENSPKIP00000033605.1"/>
    <property type="gene ID" value="ENSPKIG00000013260.1"/>
</dbReference>